<feature type="transmembrane region" description="Helical" evidence="1">
    <location>
        <begin position="115"/>
        <end position="141"/>
    </location>
</feature>
<keyword evidence="1" id="KW-1133">Transmembrane helix</keyword>
<keyword evidence="5" id="KW-1185">Reference proteome</keyword>
<feature type="transmembrane region" description="Helical" evidence="1">
    <location>
        <begin position="161"/>
        <end position="182"/>
    </location>
</feature>
<feature type="transmembrane region" description="Helical" evidence="1">
    <location>
        <begin position="244"/>
        <end position="263"/>
    </location>
</feature>
<keyword evidence="4" id="KW-0012">Acyltransferase</keyword>
<accession>A0AAW7JSR5</accession>
<dbReference type="Pfam" id="PF01757">
    <property type="entry name" value="Acyl_transf_3"/>
    <property type="match status" value="1"/>
</dbReference>
<dbReference type="Proteomes" id="UP001168478">
    <property type="component" value="Unassembled WGS sequence"/>
</dbReference>
<keyword evidence="1" id="KW-0812">Transmembrane</keyword>
<dbReference type="GO" id="GO:0016747">
    <property type="term" value="F:acyltransferase activity, transferring groups other than amino-acyl groups"/>
    <property type="evidence" value="ECO:0007669"/>
    <property type="project" value="InterPro"/>
</dbReference>
<feature type="transmembrane region" description="Helical" evidence="1">
    <location>
        <begin position="69"/>
        <end position="90"/>
    </location>
</feature>
<dbReference type="Proteomes" id="UP001167831">
    <property type="component" value="Unassembled WGS sequence"/>
</dbReference>
<evidence type="ECO:0000313" key="5">
    <source>
        <dbReference type="Proteomes" id="UP001167831"/>
    </source>
</evidence>
<reference evidence="4" key="2">
    <citation type="submission" date="2023-08" db="EMBL/GenBank/DDBJ databases">
        <title>Identification and characterization of horizontal gene transfer across gut microbiota members of farm animals based on homology search.</title>
        <authorList>
            <person name="Schwarzerova J."/>
            <person name="Nykrynova M."/>
            <person name="Jureckova K."/>
            <person name="Cejkova D."/>
            <person name="Rychlik I."/>
        </authorList>
    </citation>
    <scope>NUCLEOTIDE SEQUENCE</scope>
    <source>
        <strain evidence="4">ET15</strain>
        <strain evidence="3">ET37</strain>
    </source>
</reference>
<dbReference type="AlphaFoldDB" id="A0AAW7JSR5"/>
<evidence type="ECO:0000259" key="2">
    <source>
        <dbReference type="Pfam" id="PF01757"/>
    </source>
</evidence>
<keyword evidence="4" id="KW-0808">Transferase</keyword>
<feature type="transmembrane region" description="Helical" evidence="1">
    <location>
        <begin position="322"/>
        <end position="344"/>
    </location>
</feature>
<gene>
    <name evidence="3" type="ORF">QVN81_02150</name>
    <name evidence="4" type="ORF">QVN84_02145</name>
</gene>
<feature type="transmembrane region" description="Helical" evidence="1">
    <location>
        <begin position="189"/>
        <end position="206"/>
    </location>
</feature>
<evidence type="ECO:0000313" key="3">
    <source>
        <dbReference type="EMBL" id="MDN0021830.1"/>
    </source>
</evidence>
<keyword evidence="1" id="KW-0472">Membrane</keyword>
<reference evidence="4" key="1">
    <citation type="submission" date="2023-06" db="EMBL/GenBank/DDBJ databases">
        <authorList>
            <person name="Zeman M."/>
            <person name="Kubasova T."/>
            <person name="Jahodarova E."/>
            <person name="Nykrynova M."/>
            <person name="Rychlik I."/>
        </authorList>
    </citation>
    <scope>NUCLEOTIDE SEQUENCE</scope>
    <source>
        <strain evidence="4">ET15</strain>
        <strain evidence="3">ET37</strain>
    </source>
</reference>
<dbReference type="EMBL" id="JAUEIF010000001">
    <property type="protein sequence ID" value="MDN0024327.1"/>
    <property type="molecule type" value="Genomic_DNA"/>
</dbReference>
<organism evidence="4 6">
    <name type="scientific">Leyella lascolaii</name>
    <dbReference type="NCBI Taxonomy" id="1776379"/>
    <lineage>
        <taxon>Bacteria</taxon>
        <taxon>Pseudomonadati</taxon>
        <taxon>Bacteroidota</taxon>
        <taxon>Bacteroidia</taxon>
        <taxon>Bacteroidales</taxon>
        <taxon>Prevotellaceae</taxon>
        <taxon>Leyella</taxon>
    </lineage>
</organism>
<feature type="domain" description="Acyltransferase 3" evidence="2">
    <location>
        <begin position="17"/>
        <end position="340"/>
    </location>
</feature>
<name>A0AAW7JSR5_9BACT</name>
<comment type="caution">
    <text evidence="4">The sequence shown here is derived from an EMBL/GenBank/DDBJ whole genome shotgun (WGS) entry which is preliminary data.</text>
</comment>
<evidence type="ECO:0000313" key="6">
    <source>
        <dbReference type="Proteomes" id="UP001168478"/>
    </source>
</evidence>
<proteinExistence type="predicted"/>
<feature type="transmembrane region" description="Helical" evidence="1">
    <location>
        <begin position="218"/>
        <end position="237"/>
    </location>
</feature>
<dbReference type="InterPro" id="IPR002656">
    <property type="entry name" value="Acyl_transf_3_dom"/>
</dbReference>
<evidence type="ECO:0000256" key="1">
    <source>
        <dbReference type="SAM" id="Phobius"/>
    </source>
</evidence>
<feature type="transmembrane region" description="Helical" evidence="1">
    <location>
        <begin position="20"/>
        <end position="39"/>
    </location>
</feature>
<protein>
    <submittedName>
        <fullName evidence="4">Acyltransferase</fullName>
        <ecNumber evidence="4">2.3.1.-</ecNumber>
    </submittedName>
</protein>
<evidence type="ECO:0000313" key="4">
    <source>
        <dbReference type="EMBL" id="MDN0024327.1"/>
    </source>
</evidence>
<dbReference type="EC" id="2.3.1.-" evidence="4"/>
<sequence length="350" mass="39736">MLKINNNQLLSRTECSALRAMAIAGIVLHNYCHWLGFAVKENEYTFDKDRSMALMRALLEPDINLPVHLLSFFGHYGVPVFLFLSAYGLVAKYEHTPHVPVPDRMSFMRTHFRKLFDMMIVGFAIFIMVDAITPGAHRYAVPDIIGQLLMLNNLMPSPDKVIWPGPYWFFGLMLQVYAVYILLLRRGGWLSAVAVVVVCWGLQVVCDPQGETLNRLRYNFIGSMLPFCAGLLYARYCVHMPRRIWALITFLSYLSVILCGMNFHLWLWAPLYVCLAAVGTVKLMPVYLCIKLSHLGKLSAALFVIHPVARKIFIGISRRGDVYAGLLLYIIACVALAWATRLIINKMKKG</sequence>
<dbReference type="EMBL" id="JAUEIE010000001">
    <property type="protein sequence ID" value="MDN0021830.1"/>
    <property type="molecule type" value="Genomic_DNA"/>
</dbReference>